<proteinExistence type="predicted"/>
<keyword evidence="3" id="KW-1185">Reference proteome</keyword>
<organism evidence="2 3">
    <name type="scientific">Saccharopolyspora flava</name>
    <dbReference type="NCBI Taxonomy" id="95161"/>
    <lineage>
        <taxon>Bacteria</taxon>
        <taxon>Bacillati</taxon>
        <taxon>Actinomycetota</taxon>
        <taxon>Actinomycetes</taxon>
        <taxon>Pseudonocardiales</taxon>
        <taxon>Pseudonocardiaceae</taxon>
        <taxon>Saccharopolyspora</taxon>
    </lineage>
</organism>
<feature type="transmembrane region" description="Helical" evidence="1">
    <location>
        <begin position="87"/>
        <end position="107"/>
    </location>
</feature>
<feature type="transmembrane region" description="Helical" evidence="1">
    <location>
        <begin position="62"/>
        <end position="81"/>
    </location>
</feature>
<evidence type="ECO:0000313" key="3">
    <source>
        <dbReference type="Proteomes" id="UP000198852"/>
    </source>
</evidence>
<dbReference type="STRING" id="95161.SAMN05660874_03239"/>
<dbReference type="EMBL" id="FOZX01000005">
    <property type="protein sequence ID" value="SFS78237.1"/>
    <property type="molecule type" value="Genomic_DNA"/>
</dbReference>
<protein>
    <submittedName>
        <fullName evidence="2">Uncharacterized protein</fullName>
    </submittedName>
</protein>
<dbReference type="InterPro" id="IPR035197">
    <property type="entry name" value="DUF5313"/>
</dbReference>
<name>A0A1I6SMQ9_9PSEU</name>
<dbReference type="Pfam" id="PF17240">
    <property type="entry name" value="DUF5313"/>
    <property type="match status" value="1"/>
</dbReference>
<keyword evidence="1" id="KW-1133">Transmembrane helix</keyword>
<sequence>MLLTLAGRTATITTCGARFYAGWMLRPGPLRWIAYQYGRRLPDRYRDWVLHDATCRTWVLRVLIRGLLQIAPLGVVLFLGLGVLGGAWPIAAGALLLGVLVVARIVLTSSVDSVDSRLTKYGFPPGHGSAVRRQRDAAAAERYRAVWRKDPPES</sequence>
<dbReference type="AlphaFoldDB" id="A0A1I6SMQ9"/>
<keyword evidence="1" id="KW-0472">Membrane</keyword>
<reference evidence="3" key="1">
    <citation type="submission" date="2016-10" db="EMBL/GenBank/DDBJ databases">
        <authorList>
            <person name="Varghese N."/>
            <person name="Submissions S."/>
        </authorList>
    </citation>
    <scope>NUCLEOTIDE SEQUENCE [LARGE SCALE GENOMIC DNA]</scope>
    <source>
        <strain evidence="3">DSM 44771</strain>
    </source>
</reference>
<evidence type="ECO:0000313" key="2">
    <source>
        <dbReference type="EMBL" id="SFS78237.1"/>
    </source>
</evidence>
<evidence type="ECO:0000256" key="1">
    <source>
        <dbReference type="SAM" id="Phobius"/>
    </source>
</evidence>
<dbReference type="Proteomes" id="UP000198852">
    <property type="component" value="Unassembled WGS sequence"/>
</dbReference>
<gene>
    <name evidence="2" type="ORF">SAMN05660874_03239</name>
</gene>
<accession>A0A1I6SMQ9</accession>
<keyword evidence="1" id="KW-0812">Transmembrane</keyword>